<dbReference type="PROSITE" id="PS50280">
    <property type="entry name" value="SET"/>
    <property type="match status" value="1"/>
</dbReference>
<dbReference type="Gene3D" id="2.170.270.10">
    <property type="entry name" value="SET domain"/>
    <property type="match status" value="1"/>
</dbReference>
<dbReference type="OrthoDB" id="194692at2759"/>
<evidence type="ECO:0000313" key="2">
    <source>
        <dbReference type="EMBL" id="GMI32144.1"/>
    </source>
</evidence>
<dbReference type="EMBL" id="BRYA01000773">
    <property type="protein sequence ID" value="GMI32144.1"/>
    <property type="molecule type" value="Genomic_DNA"/>
</dbReference>
<dbReference type="Pfam" id="PF00856">
    <property type="entry name" value="SET"/>
    <property type="match status" value="1"/>
</dbReference>
<dbReference type="InterPro" id="IPR001214">
    <property type="entry name" value="SET_dom"/>
</dbReference>
<evidence type="ECO:0000313" key="3">
    <source>
        <dbReference type="Proteomes" id="UP001165065"/>
    </source>
</evidence>
<comment type="caution">
    <text evidence="2">The sequence shown here is derived from an EMBL/GenBank/DDBJ whole genome shotgun (WGS) entry which is preliminary data.</text>
</comment>
<evidence type="ECO:0000259" key="1">
    <source>
        <dbReference type="PROSITE" id="PS50280"/>
    </source>
</evidence>
<sequence>MASVFLPPIPPLTVPPHLRIVDVPGAGRNLVLVARQAEGAVVLVDEPFCHIVHQRFRCFTCDNCYNFTSIDGPNLRFPCSETSSSCGVHYCSASCRSLKKARHSKVCSLTNLVSSSPLKKKKKSSDKALQTYVNLLLSAVSNPSPLRYLENSLPETPFTPSTPGKSKRLTTYEVAESTLRTLLPCPLPPGSYTRAVSTSHFNAVGLYDEYGSESGYLLSPLMALVNHSCYPNCGQYVEDGMVKLRALRDLEVGEEIFYSYVSIGGGITGEERRKDIEGNWGFVCKCFRCRVEEGEGRRREEVEELERFDERHVCCCGAISFRVDRSEEECLCHNAGIYDE</sequence>
<dbReference type="Gene3D" id="6.10.140.2220">
    <property type="match status" value="1"/>
</dbReference>
<dbReference type="CDD" id="cd20071">
    <property type="entry name" value="SET_SMYD"/>
    <property type="match status" value="1"/>
</dbReference>
<dbReference type="GO" id="GO:0005634">
    <property type="term" value="C:nucleus"/>
    <property type="evidence" value="ECO:0007669"/>
    <property type="project" value="TreeGrafter"/>
</dbReference>
<dbReference type="AlphaFoldDB" id="A0A9W7L5R0"/>
<proteinExistence type="predicted"/>
<feature type="domain" description="SET" evidence="1">
    <location>
        <begin position="16"/>
        <end position="261"/>
    </location>
</feature>
<dbReference type="Proteomes" id="UP001165065">
    <property type="component" value="Unassembled WGS sequence"/>
</dbReference>
<reference evidence="3" key="1">
    <citation type="journal article" date="2023" name="Commun. Biol.">
        <title>Genome analysis of Parmales, the sister group of diatoms, reveals the evolutionary specialization of diatoms from phago-mixotrophs to photoautotrophs.</title>
        <authorList>
            <person name="Ban H."/>
            <person name="Sato S."/>
            <person name="Yoshikawa S."/>
            <person name="Yamada K."/>
            <person name="Nakamura Y."/>
            <person name="Ichinomiya M."/>
            <person name="Sato N."/>
            <person name="Blanc-Mathieu R."/>
            <person name="Endo H."/>
            <person name="Kuwata A."/>
            <person name="Ogata H."/>
        </authorList>
    </citation>
    <scope>NUCLEOTIDE SEQUENCE [LARGE SCALE GENOMIC DNA]</scope>
</reference>
<name>A0A9W7L5R0_9STRA</name>
<dbReference type="PANTHER" id="PTHR12197">
    <property type="entry name" value="HISTONE-LYSINE N-METHYLTRANSFERASE SMYD"/>
    <property type="match status" value="1"/>
</dbReference>
<dbReference type="InterPro" id="IPR050869">
    <property type="entry name" value="H3K4_H4K5_MeTrfase"/>
</dbReference>
<keyword evidence="3" id="KW-1185">Reference proteome</keyword>
<dbReference type="InterPro" id="IPR046341">
    <property type="entry name" value="SET_dom_sf"/>
</dbReference>
<protein>
    <recommendedName>
        <fullName evidence="1">SET domain-containing protein</fullName>
    </recommendedName>
</protein>
<dbReference type="PANTHER" id="PTHR12197:SF251">
    <property type="entry name" value="EG:BACR7C10.4 PROTEIN"/>
    <property type="match status" value="1"/>
</dbReference>
<gene>
    <name evidence="2" type="ORF">TrCOL_g6817</name>
</gene>
<dbReference type="SUPFAM" id="SSF82199">
    <property type="entry name" value="SET domain"/>
    <property type="match status" value="1"/>
</dbReference>
<accession>A0A9W7L5R0</accession>
<organism evidence="2 3">
    <name type="scientific">Triparma columacea</name>
    <dbReference type="NCBI Taxonomy" id="722753"/>
    <lineage>
        <taxon>Eukaryota</taxon>
        <taxon>Sar</taxon>
        <taxon>Stramenopiles</taxon>
        <taxon>Ochrophyta</taxon>
        <taxon>Bolidophyceae</taxon>
        <taxon>Parmales</taxon>
        <taxon>Triparmaceae</taxon>
        <taxon>Triparma</taxon>
    </lineage>
</organism>
<dbReference type="Gene3D" id="1.10.220.160">
    <property type="match status" value="1"/>
</dbReference>